<dbReference type="InterPro" id="IPR043129">
    <property type="entry name" value="ATPase_NBD"/>
</dbReference>
<dbReference type="GO" id="GO:0016301">
    <property type="term" value="F:kinase activity"/>
    <property type="evidence" value="ECO:0007669"/>
    <property type="project" value="UniProtKB-KW"/>
</dbReference>
<protein>
    <submittedName>
        <fullName evidence="3">Sugar kinase of the NBD/HSP70 family, may contain an N-terminal HTH domain</fullName>
    </submittedName>
</protein>
<sequence length="411" mass="43002">MGQVSLQVSGFTGAAGNVPVRVARAGEVLRLIRSGKATTTTQLAEVMSLARSTVSERIDLLVRNGLLVPDGEVTLGRGRPPVRYAFNAQAGYVLAVQLGMSGARIALTDLTARVLTSRTVDVDLSLGPQRVFDTVIEELDDDLRAVGSTREQLRGVGLGVPGRTELSSIRSRGEHQVRPWSDFDVAGHIKSALHVPVYVDQDVNLLALSEHRSSWPSTQVFVCVKVGTTIGCGIVLNDEVFRGGAGLSGEIAHTPVQGSTHQCDCGNIGCLNATASGAALVAQLRGQDGSSSLSTRDVAQRAAAGDVAAIHAIRQAGRHVGEVLAGVVNLLNPEVLAVWGYLDDAGEYLLTGVREAIYSGALPAASESLVITRATLGNDAGVQGAATAVIEQIMKPAAIDGWIHQAETLTQ</sequence>
<dbReference type="Proteomes" id="UP000199220">
    <property type="component" value="Unassembled WGS sequence"/>
</dbReference>
<dbReference type="STRING" id="648782.SAMN04488554_1812"/>
<gene>
    <name evidence="3" type="ORF">SAMN04488554_1812</name>
</gene>
<evidence type="ECO:0000256" key="1">
    <source>
        <dbReference type="ARBA" id="ARBA00006479"/>
    </source>
</evidence>
<dbReference type="SUPFAM" id="SSF46785">
    <property type="entry name" value="Winged helix' DNA-binding domain"/>
    <property type="match status" value="1"/>
</dbReference>
<dbReference type="PANTHER" id="PTHR18964:SF173">
    <property type="entry name" value="GLUCOKINASE"/>
    <property type="match status" value="1"/>
</dbReference>
<accession>A0A1H5H0I4</accession>
<name>A0A1H5H0I4_9MICO</name>
<reference evidence="4" key="1">
    <citation type="submission" date="2016-10" db="EMBL/GenBank/DDBJ databases">
        <authorList>
            <person name="Varghese N."/>
            <person name="Submissions S."/>
        </authorList>
    </citation>
    <scope>NUCLEOTIDE SEQUENCE [LARGE SCALE GENOMIC DNA]</scope>
    <source>
        <strain evidence="4">DSM 21368</strain>
    </source>
</reference>
<evidence type="ECO:0000259" key="2">
    <source>
        <dbReference type="Pfam" id="PF09339"/>
    </source>
</evidence>
<dbReference type="EMBL" id="FNTX01000001">
    <property type="protein sequence ID" value="SEE21264.1"/>
    <property type="molecule type" value="Genomic_DNA"/>
</dbReference>
<dbReference type="PANTHER" id="PTHR18964">
    <property type="entry name" value="ROK (REPRESSOR, ORF, KINASE) FAMILY"/>
    <property type="match status" value="1"/>
</dbReference>
<evidence type="ECO:0000313" key="3">
    <source>
        <dbReference type="EMBL" id="SEE21264.1"/>
    </source>
</evidence>
<dbReference type="AlphaFoldDB" id="A0A1H5H0I4"/>
<dbReference type="Gene3D" id="1.10.10.10">
    <property type="entry name" value="Winged helix-like DNA-binding domain superfamily/Winged helix DNA-binding domain"/>
    <property type="match status" value="1"/>
</dbReference>
<dbReference type="InterPro" id="IPR036388">
    <property type="entry name" value="WH-like_DNA-bd_sf"/>
</dbReference>
<keyword evidence="3" id="KW-0808">Transferase</keyword>
<dbReference type="InterPro" id="IPR000600">
    <property type="entry name" value="ROK"/>
</dbReference>
<dbReference type="Gene3D" id="3.30.420.40">
    <property type="match status" value="2"/>
</dbReference>
<keyword evidence="3" id="KW-0418">Kinase</keyword>
<evidence type="ECO:0000313" key="4">
    <source>
        <dbReference type="Proteomes" id="UP000199220"/>
    </source>
</evidence>
<dbReference type="Pfam" id="PF00480">
    <property type="entry name" value="ROK"/>
    <property type="match status" value="1"/>
</dbReference>
<dbReference type="InterPro" id="IPR036390">
    <property type="entry name" value="WH_DNA-bd_sf"/>
</dbReference>
<keyword evidence="4" id="KW-1185">Reference proteome</keyword>
<organism evidence="3 4">
    <name type="scientific">Ruania alba</name>
    <dbReference type="NCBI Taxonomy" id="648782"/>
    <lineage>
        <taxon>Bacteria</taxon>
        <taxon>Bacillati</taxon>
        <taxon>Actinomycetota</taxon>
        <taxon>Actinomycetes</taxon>
        <taxon>Micrococcales</taxon>
        <taxon>Ruaniaceae</taxon>
        <taxon>Ruania</taxon>
    </lineage>
</organism>
<dbReference type="SUPFAM" id="SSF53067">
    <property type="entry name" value="Actin-like ATPase domain"/>
    <property type="match status" value="1"/>
</dbReference>
<comment type="similarity">
    <text evidence="1">Belongs to the ROK (NagC/XylR) family.</text>
</comment>
<dbReference type="GO" id="GO:0006355">
    <property type="term" value="P:regulation of DNA-templated transcription"/>
    <property type="evidence" value="ECO:0007669"/>
    <property type="project" value="InterPro"/>
</dbReference>
<dbReference type="GO" id="GO:0003677">
    <property type="term" value="F:DNA binding"/>
    <property type="evidence" value="ECO:0007669"/>
    <property type="project" value="InterPro"/>
</dbReference>
<dbReference type="InterPro" id="IPR005471">
    <property type="entry name" value="Tscrpt_reg_IclR_N"/>
</dbReference>
<feature type="domain" description="HTH iclR-type" evidence="2">
    <location>
        <begin position="22"/>
        <end position="70"/>
    </location>
</feature>
<dbReference type="Pfam" id="PF09339">
    <property type="entry name" value="HTH_IclR"/>
    <property type="match status" value="1"/>
</dbReference>
<proteinExistence type="inferred from homology"/>